<reference evidence="1" key="1">
    <citation type="submission" date="2021-08" db="EMBL/GenBank/DDBJ databases">
        <title>The first chromosome-level gecko genome reveals the dynamic sex chromosomes of Neotropical dwarf geckos (Sphaerodactylidae: Sphaerodactylus).</title>
        <authorList>
            <person name="Pinto B.J."/>
            <person name="Keating S.E."/>
            <person name="Gamble T."/>
        </authorList>
    </citation>
    <scope>NUCLEOTIDE SEQUENCE</scope>
    <source>
        <strain evidence="1">TG3544</strain>
    </source>
</reference>
<accession>A0ACB8G5G9</accession>
<evidence type="ECO:0000313" key="1">
    <source>
        <dbReference type="EMBL" id="KAH8014737.1"/>
    </source>
</evidence>
<dbReference type="EMBL" id="CM037615">
    <property type="protein sequence ID" value="KAH8014737.1"/>
    <property type="molecule type" value="Genomic_DNA"/>
</dbReference>
<comment type="caution">
    <text evidence="1">The sequence shown here is derived from an EMBL/GenBank/DDBJ whole genome shotgun (WGS) entry which is preliminary data.</text>
</comment>
<organism evidence="1 2">
    <name type="scientific">Sphaerodactylus townsendi</name>
    <dbReference type="NCBI Taxonomy" id="933632"/>
    <lineage>
        <taxon>Eukaryota</taxon>
        <taxon>Metazoa</taxon>
        <taxon>Chordata</taxon>
        <taxon>Craniata</taxon>
        <taxon>Vertebrata</taxon>
        <taxon>Euteleostomi</taxon>
        <taxon>Lepidosauria</taxon>
        <taxon>Squamata</taxon>
        <taxon>Bifurcata</taxon>
        <taxon>Gekkota</taxon>
        <taxon>Sphaerodactylidae</taxon>
        <taxon>Sphaerodactylus</taxon>
    </lineage>
</organism>
<sequence length="150" mass="16923">MFNLGYMHEKGLGIKQDIQSLQNASMTWLLMLVPMLKFQSSLPLCKLGIAMPSSIYKKPISREVFSHLDMDQLFGTRVGPLPHDLIIALLLGTVIAYRQRQHQATPQACRTPTSRTSPRALLQNILHINSKKAEDLDVVNWIFSQLGLLL</sequence>
<dbReference type="Proteomes" id="UP000827872">
    <property type="component" value="Linkage Group LG02"/>
</dbReference>
<proteinExistence type="predicted"/>
<gene>
    <name evidence="1" type="ORF">K3G42_031228</name>
</gene>
<evidence type="ECO:0000313" key="2">
    <source>
        <dbReference type="Proteomes" id="UP000827872"/>
    </source>
</evidence>
<keyword evidence="2" id="KW-1185">Reference proteome</keyword>
<name>A0ACB8G5G9_9SAUR</name>
<protein>
    <submittedName>
        <fullName evidence="1">Uncharacterized protein</fullName>
    </submittedName>
</protein>